<evidence type="ECO:0000313" key="4">
    <source>
        <dbReference type="EMBL" id="KAF8890279.1"/>
    </source>
</evidence>
<accession>A0A9P5NIL6</accession>
<evidence type="ECO:0000256" key="1">
    <source>
        <dbReference type="ARBA" id="ARBA00022737"/>
    </source>
</evidence>
<feature type="domain" description="WSC" evidence="3">
    <location>
        <begin position="34"/>
        <end position="129"/>
    </location>
</feature>
<keyword evidence="1" id="KW-0677">Repeat</keyword>
<organism evidence="4 5">
    <name type="scientific">Gymnopilus junonius</name>
    <name type="common">Spectacular rustgill mushroom</name>
    <name type="synonym">Gymnopilus spectabilis subsp. junonius</name>
    <dbReference type="NCBI Taxonomy" id="109634"/>
    <lineage>
        <taxon>Eukaryota</taxon>
        <taxon>Fungi</taxon>
        <taxon>Dikarya</taxon>
        <taxon>Basidiomycota</taxon>
        <taxon>Agaricomycotina</taxon>
        <taxon>Agaricomycetes</taxon>
        <taxon>Agaricomycetidae</taxon>
        <taxon>Agaricales</taxon>
        <taxon>Agaricineae</taxon>
        <taxon>Hymenogastraceae</taxon>
        <taxon>Gymnopilus</taxon>
    </lineage>
</organism>
<name>A0A9P5NIL6_GYMJU</name>
<dbReference type="OrthoDB" id="5985073at2759"/>
<dbReference type="SMART" id="SM00321">
    <property type="entry name" value="WSC"/>
    <property type="match status" value="2"/>
</dbReference>
<dbReference type="Proteomes" id="UP000724874">
    <property type="component" value="Unassembled WGS sequence"/>
</dbReference>
<dbReference type="PANTHER" id="PTHR45964">
    <property type="entry name" value="WSCD FAMILY MEMBER CG9164"/>
    <property type="match status" value="1"/>
</dbReference>
<dbReference type="InterPro" id="IPR002889">
    <property type="entry name" value="WSC_carb-bd"/>
</dbReference>
<comment type="caution">
    <text evidence="4">The sequence shown here is derived from an EMBL/GenBank/DDBJ whole genome shotgun (WGS) entry which is preliminary data.</text>
</comment>
<dbReference type="PANTHER" id="PTHR45964:SF9">
    <property type="entry name" value="SULFOTRANSFERASE"/>
    <property type="match status" value="1"/>
</dbReference>
<protein>
    <submittedName>
        <fullName evidence="4">WSC domain-containing protein</fullName>
    </submittedName>
</protein>
<keyword evidence="2" id="KW-0732">Signal</keyword>
<sequence length="422" mass="44337">MILSSFLGVLFFIIVQVMGSPVLEGRQTGALPAGWAALGCYSDSTSARTLRVASYTDLNDMTIESCISFCSNSTTYAYAGVEFSRECYCDNVIESPGEPISSVTCDMACTGNPDEICGGSDGINIFQNTALPPPPPPPPVPVIKQSVGTFDYVGCFDDGVDGAPRSLQNQLLISGGVTAESCTAACQAAGYVLAGLEYGQECWCDSYMPLAISTPDSDCSMACQADDTEICGAGNRLTVYQDTSAPPLNVLSCLTNSQLHASNGAFKFNLQAVPTAGGGAPLVVGSFELPAQVGQPTYFQLSTASVDREAHSFSISGGSLYPDDFEGEGNPIPIGPAIGGLQMFAAWSTFTPYVGYCAKPNPISHFGPFVGPPVLSVNNHADLWALCGIAPVIYSPISTSPGYTFSECQNVLLEMTQYSFTF</sequence>
<dbReference type="EMBL" id="JADNYJ010000076">
    <property type="protein sequence ID" value="KAF8890279.1"/>
    <property type="molecule type" value="Genomic_DNA"/>
</dbReference>
<evidence type="ECO:0000256" key="2">
    <source>
        <dbReference type="SAM" id="SignalP"/>
    </source>
</evidence>
<gene>
    <name evidence="4" type="ORF">CPB84DRAFT_1784967</name>
</gene>
<feature type="chain" id="PRO_5040291375" evidence="2">
    <location>
        <begin position="20"/>
        <end position="422"/>
    </location>
</feature>
<feature type="domain" description="WSC" evidence="3">
    <location>
        <begin position="149"/>
        <end position="243"/>
    </location>
</feature>
<keyword evidence="5" id="KW-1185">Reference proteome</keyword>
<dbReference type="AlphaFoldDB" id="A0A9P5NIL6"/>
<dbReference type="Pfam" id="PF01822">
    <property type="entry name" value="WSC"/>
    <property type="match status" value="2"/>
</dbReference>
<evidence type="ECO:0000259" key="3">
    <source>
        <dbReference type="PROSITE" id="PS51212"/>
    </source>
</evidence>
<feature type="signal peptide" evidence="2">
    <location>
        <begin position="1"/>
        <end position="19"/>
    </location>
</feature>
<evidence type="ECO:0000313" key="5">
    <source>
        <dbReference type="Proteomes" id="UP000724874"/>
    </source>
</evidence>
<dbReference type="InterPro" id="IPR051589">
    <property type="entry name" value="Sialate-O-sulfotransferase"/>
</dbReference>
<reference evidence="4" key="1">
    <citation type="submission" date="2020-11" db="EMBL/GenBank/DDBJ databases">
        <authorList>
            <consortium name="DOE Joint Genome Institute"/>
            <person name="Ahrendt S."/>
            <person name="Riley R."/>
            <person name="Andreopoulos W."/>
            <person name="LaButti K."/>
            <person name="Pangilinan J."/>
            <person name="Ruiz-duenas F.J."/>
            <person name="Barrasa J.M."/>
            <person name="Sanchez-Garcia M."/>
            <person name="Camarero S."/>
            <person name="Miyauchi S."/>
            <person name="Serrano A."/>
            <person name="Linde D."/>
            <person name="Babiker R."/>
            <person name="Drula E."/>
            <person name="Ayuso-Fernandez I."/>
            <person name="Pacheco R."/>
            <person name="Padilla G."/>
            <person name="Ferreira P."/>
            <person name="Barriuso J."/>
            <person name="Kellner H."/>
            <person name="Castanera R."/>
            <person name="Alfaro M."/>
            <person name="Ramirez L."/>
            <person name="Pisabarro A.G."/>
            <person name="Kuo A."/>
            <person name="Tritt A."/>
            <person name="Lipzen A."/>
            <person name="He G."/>
            <person name="Yan M."/>
            <person name="Ng V."/>
            <person name="Cullen D."/>
            <person name="Martin F."/>
            <person name="Rosso M.-N."/>
            <person name="Henrissat B."/>
            <person name="Hibbett D."/>
            <person name="Martinez A.T."/>
            <person name="Grigoriev I.V."/>
        </authorList>
    </citation>
    <scope>NUCLEOTIDE SEQUENCE</scope>
    <source>
        <strain evidence="4">AH 44721</strain>
    </source>
</reference>
<proteinExistence type="predicted"/>
<dbReference type="PROSITE" id="PS51212">
    <property type="entry name" value="WSC"/>
    <property type="match status" value="2"/>
</dbReference>